<dbReference type="PROSITE" id="PS50927">
    <property type="entry name" value="BULB_LECTIN"/>
    <property type="match status" value="1"/>
</dbReference>
<evidence type="ECO:0000259" key="1">
    <source>
        <dbReference type="PROSITE" id="PS50927"/>
    </source>
</evidence>
<reference evidence="2" key="2">
    <citation type="submission" date="2023-06" db="EMBL/GenBank/DDBJ databases">
        <authorList>
            <person name="Ma L."/>
            <person name="Liu K.-W."/>
            <person name="Li Z."/>
            <person name="Hsiao Y.-Y."/>
            <person name="Qi Y."/>
            <person name="Fu T."/>
            <person name="Tang G."/>
            <person name="Zhang D."/>
            <person name="Sun W.-H."/>
            <person name="Liu D.-K."/>
            <person name="Li Y."/>
            <person name="Chen G.-Z."/>
            <person name="Liu X.-D."/>
            <person name="Liao X.-Y."/>
            <person name="Jiang Y.-T."/>
            <person name="Yu X."/>
            <person name="Hao Y."/>
            <person name="Huang J."/>
            <person name="Zhao X.-W."/>
            <person name="Ke S."/>
            <person name="Chen Y.-Y."/>
            <person name="Wu W.-L."/>
            <person name="Hsu J.-L."/>
            <person name="Lin Y.-F."/>
            <person name="Huang M.-D."/>
            <person name="Li C.-Y."/>
            <person name="Huang L."/>
            <person name="Wang Z.-W."/>
            <person name="Zhao X."/>
            <person name="Zhong W.-Y."/>
            <person name="Peng D.-H."/>
            <person name="Ahmad S."/>
            <person name="Lan S."/>
            <person name="Zhang J.-S."/>
            <person name="Tsai W.-C."/>
            <person name="Van De Peer Y."/>
            <person name="Liu Z.-J."/>
        </authorList>
    </citation>
    <scope>NUCLEOTIDE SEQUENCE</scope>
    <source>
        <strain evidence="2">CP</strain>
        <tissue evidence="2">Leaves</tissue>
    </source>
</reference>
<reference evidence="2" key="1">
    <citation type="journal article" date="2023" name="Nat. Commun.">
        <title>Diploid and tetraploid genomes of Acorus and the evolution of monocots.</title>
        <authorList>
            <person name="Ma L."/>
            <person name="Liu K.W."/>
            <person name="Li Z."/>
            <person name="Hsiao Y.Y."/>
            <person name="Qi Y."/>
            <person name="Fu T."/>
            <person name="Tang G.D."/>
            <person name="Zhang D."/>
            <person name="Sun W.H."/>
            <person name="Liu D.K."/>
            <person name="Li Y."/>
            <person name="Chen G.Z."/>
            <person name="Liu X.D."/>
            <person name="Liao X.Y."/>
            <person name="Jiang Y.T."/>
            <person name="Yu X."/>
            <person name="Hao Y."/>
            <person name="Huang J."/>
            <person name="Zhao X.W."/>
            <person name="Ke S."/>
            <person name="Chen Y.Y."/>
            <person name="Wu W.L."/>
            <person name="Hsu J.L."/>
            <person name="Lin Y.F."/>
            <person name="Huang M.D."/>
            <person name="Li C.Y."/>
            <person name="Huang L."/>
            <person name="Wang Z.W."/>
            <person name="Zhao X."/>
            <person name="Zhong W.Y."/>
            <person name="Peng D.H."/>
            <person name="Ahmad S."/>
            <person name="Lan S."/>
            <person name="Zhang J.S."/>
            <person name="Tsai W.C."/>
            <person name="Van de Peer Y."/>
            <person name="Liu Z.J."/>
        </authorList>
    </citation>
    <scope>NUCLEOTIDE SEQUENCE</scope>
    <source>
        <strain evidence="2">CP</strain>
    </source>
</reference>
<dbReference type="InterPro" id="IPR001480">
    <property type="entry name" value="Bulb-type_lectin_dom"/>
</dbReference>
<dbReference type="EMBL" id="JAUJYO010000003">
    <property type="protein sequence ID" value="KAK1321798.1"/>
    <property type="molecule type" value="Genomic_DNA"/>
</dbReference>
<comment type="caution">
    <text evidence="2">The sequence shown here is derived from an EMBL/GenBank/DDBJ whole genome shotgun (WGS) entry which is preliminary data.</text>
</comment>
<sequence>MQNFSFNQSHTAMATPTSSIPISSVLLIILFSFTSADNTLFSSGILTSGKYLSYNNYQLVMQKDCDLVLYDSGKPVWSSGSKGKARQCYLELQSDGNLVVYGEGTVPVWASKTNVGIGNYVLVLQPDRNVVIYGGAIWSSATNARGAGVAITPFNVTSVCGNR</sequence>
<evidence type="ECO:0000313" key="2">
    <source>
        <dbReference type="EMBL" id="KAK1321798.1"/>
    </source>
</evidence>
<dbReference type="CDD" id="cd00028">
    <property type="entry name" value="B_lectin"/>
    <property type="match status" value="1"/>
</dbReference>
<gene>
    <name evidence="2" type="primary">dfa</name>
    <name evidence="2" type="ORF">QJS10_CPA03g01750</name>
</gene>
<name>A0AAV9FAB3_ACOCL</name>
<evidence type="ECO:0000313" key="3">
    <source>
        <dbReference type="Proteomes" id="UP001180020"/>
    </source>
</evidence>
<dbReference type="Gene3D" id="2.90.10.10">
    <property type="entry name" value="Bulb-type lectin domain"/>
    <property type="match status" value="1"/>
</dbReference>
<dbReference type="SMART" id="SM00108">
    <property type="entry name" value="B_lectin"/>
    <property type="match status" value="1"/>
</dbReference>
<dbReference type="Proteomes" id="UP001180020">
    <property type="component" value="Unassembled WGS sequence"/>
</dbReference>
<dbReference type="GO" id="GO:0051707">
    <property type="term" value="P:response to other organism"/>
    <property type="evidence" value="ECO:0007669"/>
    <property type="project" value="UniProtKB-ARBA"/>
</dbReference>
<accession>A0AAV9FAB3</accession>
<organism evidence="2 3">
    <name type="scientific">Acorus calamus</name>
    <name type="common">Sweet flag</name>
    <dbReference type="NCBI Taxonomy" id="4465"/>
    <lineage>
        <taxon>Eukaryota</taxon>
        <taxon>Viridiplantae</taxon>
        <taxon>Streptophyta</taxon>
        <taxon>Embryophyta</taxon>
        <taxon>Tracheophyta</taxon>
        <taxon>Spermatophyta</taxon>
        <taxon>Magnoliopsida</taxon>
        <taxon>Liliopsida</taxon>
        <taxon>Acoraceae</taxon>
        <taxon>Acorus</taxon>
    </lineage>
</organism>
<dbReference type="SUPFAM" id="SSF51110">
    <property type="entry name" value="alpha-D-mannose-specific plant lectins"/>
    <property type="match status" value="1"/>
</dbReference>
<protein>
    <submittedName>
        <fullName evidence="2">Mannose-specific lectin</fullName>
    </submittedName>
</protein>
<dbReference type="InterPro" id="IPR036426">
    <property type="entry name" value="Bulb-type_lectin_dom_sf"/>
</dbReference>
<proteinExistence type="predicted"/>
<keyword evidence="3" id="KW-1185">Reference proteome</keyword>
<feature type="domain" description="Bulb-type lectin" evidence="1">
    <location>
        <begin position="37"/>
        <end position="145"/>
    </location>
</feature>
<dbReference type="AlphaFoldDB" id="A0AAV9FAB3"/>